<dbReference type="RefSeq" id="WP_128811183.1">
    <property type="nucleotide sequence ID" value="NZ_CP032093.1"/>
</dbReference>
<sequence length="107" mass="11331">MQLDTSKIRNLRQSRAWTQQQLADICGLSLRTIQRVELHGSASLETGRSLASAFEIDYSMLLVAAQEDGAGSDIGQDPSPLPNTLVIGVGTFSCGVAVGALAMLVIQ</sequence>
<evidence type="ECO:0000259" key="2">
    <source>
        <dbReference type="PROSITE" id="PS50943"/>
    </source>
</evidence>
<evidence type="ECO:0000256" key="1">
    <source>
        <dbReference type="SAM" id="Phobius"/>
    </source>
</evidence>
<evidence type="ECO:0000313" key="4">
    <source>
        <dbReference type="Proteomes" id="UP000262832"/>
    </source>
</evidence>
<protein>
    <submittedName>
        <fullName evidence="3">XRE family transcriptional regulator</fullName>
    </submittedName>
</protein>
<reference evidence="3 4" key="1">
    <citation type="submission" date="2018-08" db="EMBL/GenBank/DDBJ databases">
        <title>Genomic taxonomy of the Vibrionaceae family.</title>
        <authorList>
            <person name="Gomez-Gil B."/>
            <person name="Tanaka M."/>
            <person name="Sawabe T."/>
            <person name="Enciso-Ibarra K."/>
        </authorList>
    </citation>
    <scope>NUCLEOTIDE SEQUENCE [LARGE SCALE GENOMIC DNA]</scope>
    <source>
        <strain evidence="3 4">CAIM 1831</strain>
    </source>
</reference>
<feature type="domain" description="HTH cro/C1-type" evidence="2">
    <location>
        <begin position="8"/>
        <end position="61"/>
    </location>
</feature>
<dbReference type="InterPro" id="IPR001387">
    <property type="entry name" value="Cro/C1-type_HTH"/>
</dbReference>
<keyword evidence="4" id="KW-1185">Reference proteome</keyword>
<name>A0ABM6YUN4_9VIBR</name>
<accession>A0ABM6YUN4</accession>
<keyword evidence="1" id="KW-1133">Transmembrane helix</keyword>
<dbReference type="InterPro" id="IPR010982">
    <property type="entry name" value="Lambda_DNA-bd_dom_sf"/>
</dbReference>
<dbReference type="Pfam" id="PF01381">
    <property type="entry name" value="HTH_3"/>
    <property type="match status" value="1"/>
</dbReference>
<proteinExistence type="predicted"/>
<keyword evidence="1" id="KW-0472">Membrane</keyword>
<gene>
    <name evidence="3" type="ORF">D1115_09815</name>
</gene>
<dbReference type="SUPFAM" id="SSF47413">
    <property type="entry name" value="lambda repressor-like DNA-binding domains"/>
    <property type="match status" value="1"/>
</dbReference>
<dbReference type="CDD" id="cd00093">
    <property type="entry name" value="HTH_XRE"/>
    <property type="match status" value="1"/>
</dbReference>
<feature type="transmembrane region" description="Helical" evidence="1">
    <location>
        <begin position="85"/>
        <end position="106"/>
    </location>
</feature>
<keyword evidence="1" id="KW-0812">Transmembrane</keyword>
<organism evidence="3 4">
    <name type="scientific">Vibrio alfacsensis</name>
    <dbReference type="NCBI Taxonomy" id="1074311"/>
    <lineage>
        <taxon>Bacteria</taxon>
        <taxon>Pseudomonadati</taxon>
        <taxon>Pseudomonadota</taxon>
        <taxon>Gammaproteobacteria</taxon>
        <taxon>Vibrionales</taxon>
        <taxon>Vibrionaceae</taxon>
        <taxon>Vibrio</taxon>
    </lineage>
</organism>
<dbReference type="Proteomes" id="UP000262832">
    <property type="component" value="Chromosome I"/>
</dbReference>
<evidence type="ECO:0000313" key="3">
    <source>
        <dbReference type="EMBL" id="AXY01416.1"/>
    </source>
</evidence>
<dbReference type="PROSITE" id="PS50943">
    <property type="entry name" value="HTH_CROC1"/>
    <property type="match status" value="1"/>
</dbReference>
<dbReference type="Gene3D" id="1.10.260.40">
    <property type="entry name" value="lambda repressor-like DNA-binding domains"/>
    <property type="match status" value="1"/>
</dbReference>
<dbReference type="EMBL" id="CP032093">
    <property type="protein sequence ID" value="AXY01416.1"/>
    <property type="molecule type" value="Genomic_DNA"/>
</dbReference>
<dbReference type="SMART" id="SM00530">
    <property type="entry name" value="HTH_XRE"/>
    <property type="match status" value="1"/>
</dbReference>